<dbReference type="GO" id="GO:0016491">
    <property type="term" value="F:oxidoreductase activity"/>
    <property type="evidence" value="ECO:0007669"/>
    <property type="project" value="UniProtKB-KW"/>
</dbReference>
<keyword evidence="8" id="KW-1185">Reference proteome</keyword>
<gene>
    <name evidence="7" type="ORF">CICLE_v10018344mg</name>
</gene>
<keyword evidence="3 5" id="KW-0560">Oxidoreductase</keyword>
<dbReference type="InterPro" id="IPR044861">
    <property type="entry name" value="IPNS-like_FE2OG_OXY"/>
</dbReference>
<dbReference type="FunFam" id="2.60.120.330:FF:000001">
    <property type="entry name" value="Protein SRG1"/>
    <property type="match status" value="1"/>
</dbReference>
<dbReference type="Pfam" id="PF03171">
    <property type="entry name" value="2OG-FeII_Oxy"/>
    <property type="match status" value="1"/>
</dbReference>
<dbReference type="Pfam" id="PF14226">
    <property type="entry name" value="DIOX_N"/>
    <property type="match status" value="1"/>
</dbReference>
<dbReference type="SUPFAM" id="SSF51197">
    <property type="entry name" value="Clavaminate synthase-like"/>
    <property type="match status" value="1"/>
</dbReference>
<feature type="domain" description="Fe2OG dioxygenase" evidence="6">
    <location>
        <begin position="202"/>
        <end position="302"/>
    </location>
</feature>
<evidence type="ECO:0000313" key="8">
    <source>
        <dbReference type="Proteomes" id="UP000030687"/>
    </source>
</evidence>
<dbReference type="InParanoid" id="V4UA32"/>
<dbReference type="eggNOG" id="KOG0143">
    <property type="taxonomic scope" value="Eukaryota"/>
</dbReference>
<sequence length="378" mass="42779">SAALESSESSVLSVKELMKNHKITVPESYLRLDQEPPNPLNGTHVSAWIPTFDLESLLSKEDKEFQLEKLHAICKEWGIFQLVNHGVSSSLLAKLKHDMLEFYELPMEEKMKYKIKPGDVEGYGAVARSDGKLDWGDRVYMITNPIQRRKSHLLPELPSSLRKTLESYLLELQKLALKLLGLVMGKALNIESKEIEEIFEDGMQSVRMNYYPPCPKPEVVMGLTPHSDATAITILHQVNGVDGLEIKKDGVWIPARILPNALVVNVGDILEIMSNGVYRSVEHRATVNSVKERISIAFFVNPKFDARVGPLTSLINPDNPPLFRRVLMEEYVKTFFSRKLNGKSHLEYMKIENVYGVLFDICIPGCISVCFYMDSAEK</sequence>
<dbReference type="GO" id="GO:0046872">
    <property type="term" value="F:metal ion binding"/>
    <property type="evidence" value="ECO:0007669"/>
    <property type="project" value="UniProtKB-KW"/>
</dbReference>
<feature type="non-terminal residue" evidence="7">
    <location>
        <position position="1"/>
    </location>
</feature>
<evidence type="ECO:0000256" key="4">
    <source>
        <dbReference type="ARBA" id="ARBA00023004"/>
    </source>
</evidence>
<evidence type="ECO:0000259" key="6">
    <source>
        <dbReference type="PROSITE" id="PS51471"/>
    </source>
</evidence>
<protein>
    <recommendedName>
        <fullName evidence="6">Fe2OG dioxygenase domain-containing protein</fullName>
    </recommendedName>
</protein>
<dbReference type="EMBL" id="KI536312">
    <property type="protein sequence ID" value="ESR62842.1"/>
    <property type="molecule type" value="Genomic_DNA"/>
</dbReference>
<dbReference type="Gene3D" id="2.60.120.330">
    <property type="entry name" value="B-lactam Antibiotic, Isopenicillin N Synthase, Chain"/>
    <property type="match status" value="1"/>
</dbReference>
<dbReference type="Gramene" id="ESR62842">
    <property type="protein sequence ID" value="ESR62842"/>
    <property type="gene ID" value="CICLE_v10018344mg"/>
</dbReference>
<dbReference type="AlphaFoldDB" id="V4UA32"/>
<name>V4UA32_CITCL</name>
<comment type="similarity">
    <text evidence="1 5">Belongs to the iron/ascorbate-dependent oxidoreductase family.</text>
</comment>
<evidence type="ECO:0000256" key="2">
    <source>
        <dbReference type="ARBA" id="ARBA00022723"/>
    </source>
</evidence>
<dbReference type="InterPro" id="IPR027443">
    <property type="entry name" value="IPNS-like_sf"/>
</dbReference>
<evidence type="ECO:0000313" key="7">
    <source>
        <dbReference type="EMBL" id="ESR62842.1"/>
    </source>
</evidence>
<evidence type="ECO:0000256" key="1">
    <source>
        <dbReference type="ARBA" id="ARBA00008056"/>
    </source>
</evidence>
<keyword evidence="2 5" id="KW-0479">Metal-binding</keyword>
<dbReference type="OMA" id="GMEDYCK"/>
<dbReference type="InterPro" id="IPR026992">
    <property type="entry name" value="DIOX_N"/>
</dbReference>
<evidence type="ECO:0000256" key="5">
    <source>
        <dbReference type="RuleBase" id="RU003682"/>
    </source>
</evidence>
<keyword evidence="4 5" id="KW-0408">Iron</keyword>
<reference evidence="7 8" key="1">
    <citation type="submission" date="2013-10" db="EMBL/GenBank/DDBJ databases">
        <authorList>
            <consortium name="International Citrus Genome Consortium"/>
            <person name="Jenkins J."/>
            <person name="Schmutz J."/>
            <person name="Prochnik S."/>
            <person name="Rokhsar D."/>
            <person name="Gmitter F."/>
            <person name="Ollitrault P."/>
            <person name="Machado M."/>
            <person name="Talon M."/>
            <person name="Wincker P."/>
            <person name="Jaillon O."/>
            <person name="Morgante M."/>
        </authorList>
    </citation>
    <scope>NUCLEOTIDE SEQUENCE</scope>
    <source>
        <strain evidence="8">cv. Clemenules</strain>
    </source>
</reference>
<proteinExistence type="inferred from homology"/>
<organism evidence="7 8">
    <name type="scientific">Citrus clementina</name>
    <name type="common">Clementine</name>
    <name type="synonym">Citrus deliciosa x Citrus sinensis</name>
    <dbReference type="NCBI Taxonomy" id="85681"/>
    <lineage>
        <taxon>Eukaryota</taxon>
        <taxon>Viridiplantae</taxon>
        <taxon>Streptophyta</taxon>
        <taxon>Embryophyta</taxon>
        <taxon>Tracheophyta</taxon>
        <taxon>Spermatophyta</taxon>
        <taxon>Magnoliopsida</taxon>
        <taxon>eudicotyledons</taxon>
        <taxon>Gunneridae</taxon>
        <taxon>Pentapetalae</taxon>
        <taxon>rosids</taxon>
        <taxon>malvids</taxon>
        <taxon>Sapindales</taxon>
        <taxon>Rutaceae</taxon>
        <taxon>Aurantioideae</taxon>
        <taxon>Citrus</taxon>
    </lineage>
</organism>
<evidence type="ECO:0000256" key="3">
    <source>
        <dbReference type="ARBA" id="ARBA00023002"/>
    </source>
</evidence>
<accession>V4UA32</accession>
<dbReference type="InterPro" id="IPR050295">
    <property type="entry name" value="Plant_2OG-oxidoreductases"/>
</dbReference>
<dbReference type="PANTHER" id="PTHR47991">
    <property type="entry name" value="OXOGLUTARATE/IRON-DEPENDENT DIOXYGENASE"/>
    <property type="match status" value="1"/>
</dbReference>
<dbReference type="PROSITE" id="PS51471">
    <property type="entry name" value="FE2OG_OXY"/>
    <property type="match status" value="1"/>
</dbReference>
<dbReference type="Proteomes" id="UP000030687">
    <property type="component" value="Unassembled WGS sequence"/>
</dbReference>
<dbReference type="KEGG" id="cic:CICLE_v10018344mg"/>
<dbReference type="InterPro" id="IPR005123">
    <property type="entry name" value="Oxoglu/Fe-dep_dioxygenase_dom"/>
</dbReference>